<gene>
    <name evidence="10" type="ORF">BVC80_9079g98</name>
</gene>
<protein>
    <submittedName>
        <fullName evidence="10">Membrane insertase OXA1/ALB3/YidC</fullName>
    </submittedName>
</protein>
<dbReference type="Proteomes" id="UP000195402">
    <property type="component" value="Unassembled WGS sequence"/>
</dbReference>
<evidence type="ECO:0000259" key="9">
    <source>
        <dbReference type="Pfam" id="PF02096"/>
    </source>
</evidence>
<proteinExistence type="inferred from homology"/>
<keyword evidence="4 8" id="KW-1133">Transmembrane helix</keyword>
<dbReference type="AlphaFoldDB" id="A0A200PUT8"/>
<dbReference type="GO" id="GO:0005743">
    <property type="term" value="C:mitochondrial inner membrane"/>
    <property type="evidence" value="ECO:0007669"/>
    <property type="project" value="TreeGrafter"/>
</dbReference>
<evidence type="ECO:0000256" key="7">
    <source>
        <dbReference type="SAM" id="MobiDB-lite"/>
    </source>
</evidence>
<comment type="similarity">
    <text evidence="2">Belongs to the OXA1/ALB3/YidC (TC 2.A.9.2) family.</text>
</comment>
<dbReference type="InterPro" id="IPR001708">
    <property type="entry name" value="YidC/ALB3/OXA1/COX18"/>
</dbReference>
<dbReference type="EMBL" id="MVGT01004035">
    <property type="protein sequence ID" value="OVA01956.1"/>
    <property type="molecule type" value="Genomic_DNA"/>
</dbReference>
<evidence type="ECO:0000313" key="10">
    <source>
        <dbReference type="EMBL" id="OVA01956.1"/>
    </source>
</evidence>
<dbReference type="GO" id="GO:0032977">
    <property type="term" value="F:membrane insertase activity"/>
    <property type="evidence" value="ECO:0007669"/>
    <property type="project" value="InterPro"/>
</dbReference>
<dbReference type="CDD" id="cd20069">
    <property type="entry name" value="5TM_Oxa1-like"/>
    <property type="match status" value="1"/>
</dbReference>
<evidence type="ECO:0000256" key="2">
    <source>
        <dbReference type="ARBA" id="ARBA00010583"/>
    </source>
</evidence>
<comment type="subcellular location">
    <subcellularLocation>
        <location evidence="1 6">Membrane</location>
        <topology evidence="1 6">Multi-pass membrane protein</topology>
    </subcellularLocation>
</comment>
<dbReference type="OrthoDB" id="2148490at2759"/>
<name>A0A200PUT8_MACCD</name>
<dbReference type="PANTHER" id="PTHR12428">
    <property type="entry name" value="OXA1"/>
    <property type="match status" value="1"/>
</dbReference>
<dbReference type="STRING" id="56857.A0A200PUT8"/>
<dbReference type="GO" id="GO:0032979">
    <property type="term" value="P:protein insertion into mitochondrial inner membrane from matrix"/>
    <property type="evidence" value="ECO:0007669"/>
    <property type="project" value="TreeGrafter"/>
</dbReference>
<dbReference type="InParanoid" id="A0A200PUT8"/>
<evidence type="ECO:0000313" key="11">
    <source>
        <dbReference type="Proteomes" id="UP000195402"/>
    </source>
</evidence>
<reference evidence="10 11" key="1">
    <citation type="journal article" date="2017" name="Mol. Plant">
        <title>The Genome of Medicinal Plant Macleaya cordata Provides New Insights into Benzylisoquinoline Alkaloids Metabolism.</title>
        <authorList>
            <person name="Liu X."/>
            <person name="Liu Y."/>
            <person name="Huang P."/>
            <person name="Ma Y."/>
            <person name="Qing Z."/>
            <person name="Tang Q."/>
            <person name="Cao H."/>
            <person name="Cheng P."/>
            <person name="Zheng Y."/>
            <person name="Yuan Z."/>
            <person name="Zhou Y."/>
            <person name="Liu J."/>
            <person name="Tang Z."/>
            <person name="Zhuo Y."/>
            <person name="Zhang Y."/>
            <person name="Yu L."/>
            <person name="Huang J."/>
            <person name="Yang P."/>
            <person name="Peng Q."/>
            <person name="Zhang J."/>
            <person name="Jiang W."/>
            <person name="Zhang Z."/>
            <person name="Lin K."/>
            <person name="Ro D.K."/>
            <person name="Chen X."/>
            <person name="Xiong X."/>
            <person name="Shang Y."/>
            <person name="Huang S."/>
            <person name="Zeng J."/>
        </authorList>
    </citation>
    <scope>NUCLEOTIDE SEQUENCE [LARGE SCALE GENOMIC DNA]</scope>
    <source>
        <strain evidence="11">cv. BLH2017</strain>
        <tissue evidence="10">Root</tissue>
    </source>
</reference>
<dbReference type="InterPro" id="IPR028055">
    <property type="entry name" value="YidC/Oxa/ALB_C"/>
</dbReference>
<comment type="similarity">
    <text evidence="6">Belongs to the OXA1/ALB3/YidC family.</text>
</comment>
<accession>A0A200PUT8</accession>
<evidence type="ECO:0000256" key="3">
    <source>
        <dbReference type="ARBA" id="ARBA00022692"/>
    </source>
</evidence>
<comment type="caution">
    <text evidence="10">The sequence shown here is derived from an EMBL/GenBank/DDBJ whole genome shotgun (WGS) entry which is preliminary data.</text>
</comment>
<feature type="region of interest" description="Disordered" evidence="7">
    <location>
        <begin position="199"/>
        <end position="238"/>
    </location>
</feature>
<keyword evidence="5 8" id="KW-0472">Membrane</keyword>
<feature type="compositionally biased region" description="Polar residues" evidence="7">
    <location>
        <begin position="202"/>
        <end position="217"/>
    </location>
</feature>
<evidence type="ECO:0000256" key="1">
    <source>
        <dbReference type="ARBA" id="ARBA00004141"/>
    </source>
</evidence>
<organism evidence="10 11">
    <name type="scientific">Macleaya cordata</name>
    <name type="common">Five-seeded plume-poppy</name>
    <name type="synonym">Bocconia cordata</name>
    <dbReference type="NCBI Taxonomy" id="56857"/>
    <lineage>
        <taxon>Eukaryota</taxon>
        <taxon>Viridiplantae</taxon>
        <taxon>Streptophyta</taxon>
        <taxon>Embryophyta</taxon>
        <taxon>Tracheophyta</taxon>
        <taxon>Spermatophyta</taxon>
        <taxon>Magnoliopsida</taxon>
        <taxon>Ranunculales</taxon>
        <taxon>Papaveraceae</taxon>
        <taxon>Papaveroideae</taxon>
        <taxon>Macleaya</taxon>
    </lineage>
</organism>
<evidence type="ECO:0000256" key="6">
    <source>
        <dbReference type="RuleBase" id="RU003945"/>
    </source>
</evidence>
<evidence type="ECO:0000256" key="5">
    <source>
        <dbReference type="ARBA" id="ARBA00023136"/>
    </source>
</evidence>
<evidence type="ECO:0000256" key="8">
    <source>
        <dbReference type="SAM" id="Phobius"/>
    </source>
</evidence>
<feature type="transmembrane region" description="Helical" evidence="8">
    <location>
        <begin position="140"/>
        <end position="162"/>
    </location>
</feature>
<dbReference type="PANTHER" id="PTHR12428:SF34">
    <property type="entry name" value="MITOCHONDRIAL INNER MEMBRANE PROTEIN OXA1-LIKE"/>
    <property type="match status" value="1"/>
</dbReference>
<dbReference type="OMA" id="QSKGMDH"/>
<feature type="compositionally biased region" description="Polar residues" evidence="7">
    <location>
        <begin position="224"/>
        <end position="238"/>
    </location>
</feature>
<evidence type="ECO:0000256" key="4">
    <source>
        <dbReference type="ARBA" id="ARBA00022989"/>
    </source>
</evidence>
<sequence length="259" mass="28720">MGLKFSNNVISSEDHLLTMWVRHEACSKMGMDPKTMAEGQKKMQELFREYGVTPFTPLKGLFIQGPVFISFYLAITNMVEKVPSFKVGGAFWFTDLTTPDSLYILPVLTALSFLITVECNMQEGLEGNPIASTMKNFSRVLAVLTVPFTMSFPNAIFCYWIPSNLFSLMYGLVIKRPEVKKYLNIPVIPMPPTTGPKPAFSLFSTSKPSEPASNEPSSLPPTPSEVSAQRISSSSVLSQRIRTLEEQVKAKNSTKPSEG</sequence>
<feature type="domain" description="Membrane insertase YidC/Oxa/ALB C-terminal" evidence="9">
    <location>
        <begin position="37"/>
        <end position="176"/>
    </location>
</feature>
<keyword evidence="11" id="KW-1185">Reference proteome</keyword>
<dbReference type="Pfam" id="PF02096">
    <property type="entry name" value="60KD_IMP"/>
    <property type="match status" value="1"/>
</dbReference>
<keyword evidence="3 6" id="KW-0812">Transmembrane</keyword>